<dbReference type="InterPro" id="IPR036922">
    <property type="entry name" value="Rieske_2Fe-2S_sf"/>
</dbReference>
<dbReference type="EMBL" id="CP024608">
    <property type="protein sequence ID" value="ATQ76923.1"/>
    <property type="molecule type" value="Genomic_DNA"/>
</dbReference>
<dbReference type="InterPro" id="IPR017941">
    <property type="entry name" value="Rieske_2Fe-2S"/>
</dbReference>
<dbReference type="GO" id="GO:0046872">
    <property type="term" value="F:metal ion binding"/>
    <property type="evidence" value="ECO:0007669"/>
    <property type="project" value="UniProtKB-KW"/>
</dbReference>
<gene>
    <name evidence="6" type="ORF">CR152_22175</name>
</gene>
<keyword evidence="4" id="KW-0411">Iron-sulfur</keyword>
<evidence type="ECO:0000256" key="1">
    <source>
        <dbReference type="ARBA" id="ARBA00022714"/>
    </source>
</evidence>
<dbReference type="SUPFAM" id="SSF56281">
    <property type="entry name" value="Metallo-hydrolase/oxidoreductase"/>
    <property type="match status" value="1"/>
</dbReference>
<keyword evidence="1" id="KW-0001">2Fe-2S</keyword>
<evidence type="ECO:0000256" key="2">
    <source>
        <dbReference type="ARBA" id="ARBA00022723"/>
    </source>
</evidence>
<dbReference type="PANTHER" id="PTHR43546">
    <property type="entry name" value="UPF0173 METAL-DEPENDENT HYDROLASE MJ1163-RELATED"/>
    <property type="match status" value="1"/>
</dbReference>
<dbReference type="KEGG" id="mass:CR152_22175"/>
<name>A0A2D2DPN4_9BURK</name>
<dbReference type="InterPro" id="IPR036866">
    <property type="entry name" value="RibonucZ/Hydroxyglut_hydro"/>
</dbReference>
<reference evidence="6" key="1">
    <citation type="submission" date="2017-10" db="EMBL/GenBank/DDBJ databases">
        <title>Massilia psychrophilum sp. nov., a novel purple-pigmented bacterium isolated from Tianshan glacier, Xinjiang Municipality, China.</title>
        <authorList>
            <person name="Wang H."/>
        </authorList>
    </citation>
    <scope>NUCLEOTIDE SEQUENCE [LARGE SCALE GENOMIC DNA]</scope>
    <source>
        <strain evidence="6">B2</strain>
    </source>
</reference>
<accession>A0A2D2DPN4</accession>
<keyword evidence="2" id="KW-0479">Metal-binding</keyword>
<dbReference type="Pfam" id="PF00355">
    <property type="entry name" value="Rieske"/>
    <property type="match status" value="1"/>
</dbReference>
<dbReference type="Gene3D" id="3.60.15.10">
    <property type="entry name" value="Ribonuclease Z/Hydroxyacylglutathione hydrolase-like"/>
    <property type="match status" value="1"/>
</dbReference>
<dbReference type="Proteomes" id="UP000229897">
    <property type="component" value="Chromosome"/>
</dbReference>
<dbReference type="SUPFAM" id="SSF50022">
    <property type="entry name" value="ISP domain"/>
    <property type="match status" value="1"/>
</dbReference>
<dbReference type="Pfam" id="PF13483">
    <property type="entry name" value="Lactamase_B_3"/>
    <property type="match status" value="1"/>
</dbReference>
<feature type="domain" description="Rieske" evidence="5">
    <location>
        <begin position="439"/>
        <end position="504"/>
    </location>
</feature>
<dbReference type="RefSeq" id="WP_099878612.1">
    <property type="nucleotide sequence ID" value="NZ_CP024608.1"/>
</dbReference>
<dbReference type="GO" id="GO:0051537">
    <property type="term" value="F:2 iron, 2 sulfur cluster binding"/>
    <property type="evidence" value="ECO:0007669"/>
    <property type="project" value="UniProtKB-KW"/>
</dbReference>
<dbReference type="AlphaFoldDB" id="A0A2D2DPN4"/>
<dbReference type="Gene3D" id="2.102.10.10">
    <property type="entry name" value="Rieske [2Fe-2S] iron-sulphur domain"/>
    <property type="match status" value="1"/>
</dbReference>
<evidence type="ECO:0000313" key="7">
    <source>
        <dbReference type="Proteomes" id="UP000229897"/>
    </source>
</evidence>
<dbReference type="InterPro" id="IPR050114">
    <property type="entry name" value="UPF0173_UPF0282_UlaG_hydrolase"/>
</dbReference>
<evidence type="ECO:0000313" key="6">
    <source>
        <dbReference type="EMBL" id="ATQ76923.1"/>
    </source>
</evidence>
<protein>
    <recommendedName>
        <fullName evidence="5">Rieske domain-containing protein</fullName>
    </recommendedName>
</protein>
<dbReference type="PROSITE" id="PS51296">
    <property type="entry name" value="RIESKE"/>
    <property type="match status" value="1"/>
</dbReference>
<evidence type="ECO:0000256" key="3">
    <source>
        <dbReference type="ARBA" id="ARBA00023004"/>
    </source>
</evidence>
<evidence type="ECO:0000256" key="4">
    <source>
        <dbReference type="ARBA" id="ARBA00023014"/>
    </source>
</evidence>
<sequence length="505" mass="56607">MKADFTFLGHAGFLIETDHEILLIDPWLSENGAFFGSWHQWPPNSHLLGMVQHRCAGRVLNIFLSHAHQDHFDASTLRALSNHPRCTVFIPNYKDKYLLDTLSGMQLHTVELSEGDQAGRNIRLRVFIDDGGINQDAALFVSTPDFTFFNQNDCKIFDRLAMLKQELGDIDYYSVQFSGANWHPACFEMPAQQRQALSRKKALSKFHNVLGGVRTLAPRFLVPAAGPCFFPFLDPALSRGSGTIFVHQDQLDQYLTQKGIGNILYPRPGERIGEEANRIPIAAPTLAELERYRAAHQDVWEHTVDAFSATRFAHVLQQRLDIIADMSLPPDTPSIAFNWGPGDADWLQVDLVGKVLVASPQPHPPCIVLQASTKYFSLMCTQARWQDLALSLRARLQRLPDVYNTVANIFLFADEANLASSLAHNFNLSQERIVIEHLGQKYEINRYCPHQGGDLAYATIDENMHVVCPRHSWRFELQCGGMCKSSGMGIDAVKLGVTNEDGPAA</sequence>
<evidence type="ECO:0000259" key="5">
    <source>
        <dbReference type="PROSITE" id="PS51296"/>
    </source>
</evidence>
<keyword evidence="3" id="KW-0408">Iron</keyword>
<dbReference type="OrthoDB" id="9769355at2"/>
<keyword evidence="7" id="KW-1185">Reference proteome</keyword>
<proteinExistence type="predicted"/>
<organism evidence="6 7">
    <name type="scientific">Massilia violaceinigra</name>
    <dbReference type="NCBI Taxonomy" id="2045208"/>
    <lineage>
        <taxon>Bacteria</taxon>
        <taxon>Pseudomonadati</taxon>
        <taxon>Pseudomonadota</taxon>
        <taxon>Betaproteobacteria</taxon>
        <taxon>Burkholderiales</taxon>
        <taxon>Oxalobacteraceae</taxon>
        <taxon>Telluria group</taxon>
        <taxon>Massilia</taxon>
    </lineage>
</organism>